<proteinExistence type="predicted"/>
<feature type="domain" description="Disease resistance R13L4/SHOC-2-like LRR" evidence="4">
    <location>
        <begin position="205"/>
        <end position="371"/>
    </location>
</feature>
<dbReference type="InterPro" id="IPR058922">
    <property type="entry name" value="WHD_DRP"/>
</dbReference>
<evidence type="ECO:0000256" key="1">
    <source>
        <dbReference type="ARBA" id="ARBA00022737"/>
    </source>
</evidence>
<gene>
    <name evidence="6" type="primary">LOC107410406</name>
</gene>
<organism evidence="5 6">
    <name type="scientific">Ziziphus jujuba</name>
    <name type="common">Chinese jujube</name>
    <name type="synonym">Ziziphus sativa</name>
    <dbReference type="NCBI Taxonomy" id="326968"/>
    <lineage>
        <taxon>Eukaryota</taxon>
        <taxon>Viridiplantae</taxon>
        <taxon>Streptophyta</taxon>
        <taxon>Embryophyta</taxon>
        <taxon>Tracheophyta</taxon>
        <taxon>Spermatophyta</taxon>
        <taxon>Magnoliopsida</taxon>
        <taxon>eudicotyledons</taxon>
        <taxon>Gunneridae</taxon>
        <taxon>Pentapetalae</taxon>
        <taxon>rosids</taxon>
        <taxon>fabids</taxon>
        <taxon>Rosales</taxon>
        <taxon>Rhamnaceae</taxon>
        <taxon>Paliureae</taxon>
        <taxon>Ziziphus</taxon>
    </lineage>
</organism>
<dbReference type="Pfam" id="PF23598">
    <property type="entry name" value="LRR_14"/>
    <property type="match status" value="1"/>
</dbReference>
<dbReference type="InterPro" id="IPR042197">
    <property type="entry name" value="Apaf_helical"/>
</dbReference>
<keyword evidence="1" id="KW-0677">Repeat</keyword>
<reference evidence="6" key="1">
    <citation type="submission" date="2025-08" db="UniProtKB">
        <authorList>
            <consortium name="RefSeq"/>
        </authorList>
    </citation>
    <scope>IDENTIFICATION</scope>
    <source>
        <tissue evidence="6">Seedling</tissue>
    </source>
</reference>
<evidence type="ECO:0000256" key="2">
    <source>
        <dbReference type="ARBA" id="ARBA00022821"/>
    </source>
</evidence>
<dbReference type="SUPFAM" id="SSF52058">
    <property type="entry name" value="L domain-like"/>
    <property type="match status" value="1"/>
</dbReference>
<dbReference type="PANTHER" id="PTHR36766">
    <property type="entry name" value="PLANT BROAD-SPECTRUM MILDEW RESISTANCE PROTEIN RPW8"/>
    <property type="match status" value="1"/>
</dbReference>
<dbReference type="Pfam" id="PF23559">
    <property type="entry name" value="WHD_DRP"/>
    <property type="match status" value="1"/>
</dbReference>
<dbReference type="InterPro" id="IPR001611">
    <property type="entry name" value="Leu-rich_rpt"/>
</dbReference>
<dbReference type="Gene3D" id="1.10.10.10">
    <property type="entry name" value="Winged helix-like DNA-binding domain superfamily/Winged helix DNA-binding domain"/>
    <property type="match status" value="1"/>
</dbReference>
<dbReference type="GeneID" id="107410406"/>
<dbReference type="FunFam" id="1.10.10.10:FF:000322">
    <property type="entry name" value="Probable disease resistance protein At1g63360"/>
    <property type="match status" value="1"/>
</dbReference>
<dbReference type="Proteomes" id="UP001652623">
    <property type="component" value="Chromosome 10"/>
</dbReference>
<dbReference type="InterPro" id="IPR032675">
    <property type="entry name" value="LRR_dom_sf"/>
</dbReference>
<sequence>MAFTEGHEPNNSNIIQIGKEIVKKYKGIPLATRTIGRMLYSKDRETEWLSFHKTEFSKISQDDSDVLPTLKLSYDCLPSNLKQCFAHRSVFPKDHEFDVSDLISLCMAQEFTNLSDLTQSLEDMGREYFMELYWRSFFQEVEEDEFGKIYSCKMHDLMHDLALQVAGIPISLSQTANRIRKVLLPSQKWEGNVLRHGLLLCDAFFSNFKFLCALDLHDFGLTTLSNSNRKLRHLRYLYLSHTKIKDLPNSITKLQNLQSLKLSRLDKFKEFPRDMKKLINLRHLEFIGVRGLSHMPSGLGQLTNLQTLSYFMLSKGTNLRHGCGDHVGELKELMPLNSLRNLCILNLRHGITDGTAANLKEKQYLHSLMLDWSSSNDRKYLEVAMGTTSSDEHERTLESFQPLPSLKGLSLEGYGGVRLLS</sequence>
<dbReference type="SUPFAM" id="SSF52540">
    <property type="entry name" value="P-loop containing nucleoside triphosphate hydrolases"/>
    <property type="match status" value="1"/>
</dbReference>
<evidence type="ECO:0000313" key="5">
    <source>
        <dbReference type="Proteomes" id="UP001652623"/>
    </source>
</evidence>
<feature type="domain" description="Disease resistance protein winged helix" evidence="3">
    <location>
        <begin position="90"/>
        <end position="162"/>
    </location>
</feature>
<dbReference type="KEGG" id="zju:107410406"/>
<dbReference type="InterPro" id="IPR055414">
    <property type="entry name" value="LRR_R13L4/SHOC2-like"/>
</dbReference>
<evidence type="ECO:0000259" key="3">
    <source>
        <dbReference type="Pfam" id="PF23559"/>
    </source>
</evidence>
<dbReference type="InterPro" id="IPR036388">
    <property type="entry name" value="WH-like_DNA-bd_sf"/>
</dbReference>
<dbReference type="Gene3D" id="3.80.10.10">
    <property type="entry name" value="Ribonuclease Inhibitor"/>
    <property type="match status" value="1"/>
</dbReference>
<dbReference type="GO" id="GO:0006952">
    <property type="term" value="P:defense response"/>
    <property type="evidence" value="ECO:0007669"/>
    <property type="project" value="UniProtKB-KW"/>
</dbReference>
<dbReference type="RefSeq" id="XP_015873319.3">
    <property type="nucleotide sequence ID" value="XM_016017833.3"/>
</dbReference>
<evidence type="ECO:0000259" key="4">
    <source>
        <dbReference type="Pfam" id="PF23598"/>
    </source>
</evidence>
<dbReference type="InterPro" id="IPR027417">
    <property type="entry name" value="P-loop_NTPase"/>
</dbReference>
<evidence type="ECO:0000313" key="6">
    <source>
        <dbReference type="RefSeq" id="XP_015873319.3"/>
    </source>
</evidence>
<dbReference type="Gene3D" id="1.10.8.430">
    <property type="entry name" value="Helical domain of apoptotic protease-activating factors"/>
    <property type="match status" value="1"/>
</dbReference>
<accession>A0A6P3ZEZ2</accession>
<dbReference type="PROSITE" id="PS51450">
    <property type="entry name" value="LRR"/>
    <property type="match status" value="1"/>
</dbReference>
<dbReference type="InParanoid" id="A0A6P3ZEZ2"/>
<name>A0A6P3ZEZ2_ZIZJJ</name>
<dbReference type="AlphaFoldDB" id="A0A6P3ZEZ2"/>
<keyword evidence="2" id="KW-0611">Plant defense</keyword>
<keyword evidence="5" id="KW-1185">Reference proteome</keyword>
<protein>
    <submittedName>
        <fullName evidence="6">Disease resistance protein RGA1</fullName>
    </submittedName>
</protein>
<dbReference type="PANTHER" id="PTHR36766:SF38">
    <property type="entry name" value="DISEASE RESISTANCE PROTEIN RGA3"/>
    <property type="match status" value="1"/>
</dbReference>